<accession>A0A9P6IX96</accession>
<feature type="region of interest" description="Disordered" evidence="1">
    <location>
        <begin position="330"/>
        <end position="361"/>
    </location>
</feature>
<dbReference type="Gene3D" id="3.80.10.10">
    <property type="entry name" value="Ribonuclease Inhibitor"/>
    <property type="match status" value="1"/>
</dbReference>
<feature type="compositionally biased region" description="Low complexity" evidence="1">
    <location>
        <begin position="168"/>
        <end position="180"/>
    </location>
</feature>
<evidence type="ECO:0000256" key="1">
    <source>
        <dbReference type="SAM" id="MobiDB-lite"/>
    </source>
</evidence>
<feature type="region of interest" description="Disordered" evidence="1">
    <location>
        <begin position="157"/>
        <end position="222"/>
    </location>
</feature>
<dbReference type="InterPro" id="IPR000467">
    <property type="entry name" value="G_patch_dom"/>
</dbReference>
<dbReference type="InterPro" id="IPR025239">
    <property type="entry name" value="DUF4187"/>
</dbReference>
<dbReference type="InterPro" id="IPR039249">
    <property type="entry name" value="GPATCH11"/>
</dbReference>
<organism evidence="3 4">
    <name type="scientific">Mortierella alpina</name>
    <name type="common">Oleaginous fungus</name>
    <name type="synonym">Mortierella renispora</name>
    <dbReference type="NCBI Taxonomy" id="64518"/>
    <lineage>
        <taxon>Eukaryota</taxon>
        <taxon>Fungi</taxon>
        <taxon>Fungi incertae sedis</taxon>
        <taxon>Mucoromycota</taxon>
        <taxon>Mortierellomycotina</taxon>
        <taxon>Mortierellomycetes</taxon>
        <taxon>Mortierellales</taxon>
        <taxon>Mortierellaceae</taxon>
        <taxon>Mortierella</taxon>
    </lineage>
</organism>
<dbReference type="SMART" id="SM01173">
    <property type="entry name" value="DUF4187"/>
    <property type="match status" value="1"/>
</dbReference>
<gene>
    <name evidence="3" type="ORF">BGZ70_000936</name>
</gene>
<reference evidence="3" key="1">
    <citation type="journal article" date="2020" name="Fungal Divers.">
        <title>Resolving the Mortierellaceae phylogeny through synthesis of multi-gene phylogenetics and phylogenomics.</title>
        <authorList>
            <person name="Vandepol N."/>
            <person name="Liber J."/>
            <person name="Desiro A."/>
            <person name="Na H."/>
            <person name="Kennedy M."/>
            <person name="Barry K."/>
            <person name="Grigoriev I.V."/>
            <person name="Miller A.N."/>
            <person name="O'Donnell K."/>
            <person name="Stajich J.E."/>
            <person name="Bonito G."/>
        </authorList>
    </citation>
    <scope>NUCLEOTIDE SEQUENCE</scope>
    <source>
        <strain evidence="3">CK1249</strain>
    </source>
</reference>
<feature type="compositionally biased region" description="Basic and acidic residues" evidence="1">
    <location>
        <begin position="213"/>
        <end position="222"/>
    </location>
</feature>
<evidence type="ECO:0000259" key="2">
    <source>
        <dbReference type="PROSITE" id="PS50174"/>
    </source>
</evidence>
<dbReference type="Proteomes" id="UP000738359">
    <property type="component" value="Unassembled WGS sequence"/>
</dbReference>
<dbReference type="Pfam" id="PF13516">
    <property type="entry name" value="LRR_6"/>
    <property type="match status" value="1"/>
</dbReference>
<dbReference type="PANTHER" id="PTHR21032">
    <property type="entry name" value="G PATCH DOMAIN-CONTAINING PROTEIN 11"/>
    <property type="match status" value="1"/>
</dbReference>
<dbReference type="InterPro" id="IPR001611">
    <property type="entry name" value="Leu-rich_rpt"/>
</dbReference>
<dbReference type="EMBL" id="JAAAHY010001194">
    <property type="protein sequence ID" value="KAF9951546.1"/>
    <property type="molecule type" value="Genomic_DNA"/>
</dbReference>
<sequence>MDHSIGDNGAQALSEVLKTNSTLTVLNLTGNSIGVNGAQELSEALRTNMTLTVSSIKKRGAALTMSNAQDEEEDDYMSQAFLDSLVNEGKKAKQSDKASLTYSERRRQKEREHLANLPKPLHVREKEAREKGLEKEIGEENKGMAMLLKMGFKKGGSLGASKADTEAGSSSGTGTTSTSSHGPDVSKINRPDALRAPIAIQMKQGRGGLGMESAKRRREDEELQKLEHEVHRLFDEGFRGQKITQFEQEKWKRQLTAARGLCMRMDAQKAAASTLLVDEEQKQIEDEDTASQRSRRIGRSNSFWWISDSVPDEILGTRLMGPGADVAQVPDLGGRVFDHSDEEDGDLESNKQKPSKRTKVDPALVAEVEDETAAEPEVFKWGERPEFAQLEESEKLEKVVQYLRAEHAYCFWCSAQYDGREDLEENCPGEMEDDH</sequence>
<dbReference type="PANTHER" id="PTHR21032:SF0">
    <property type="entry name" value="G PATCH DOMAIN-CONTAINING PROTEIN 11"/>
    <property type="match status" value="1"/>
</dbReference>
<dbReference type="SUPFAM" id="SSF52047">
    <property type="entry name" value="RNI-like"/>
    <property type="match status" value="1"/>
</dbReference>
<protein>
    <recommendedName>
        <fullName evidence="2">G-patch domain-containing protein</fullName>
    </recommendedName>
</protein>
<name>A0A9P6IX96_MORAP</name>
<dbReference type="InterPro" id="IPR032675">
    <property type="entry name" value="LRR_dom_sf"/>
</dbReference>
<feature type="compositionally biased region" description="Basic and acidic residues" evidence="1">
    <location>
        <begin position="103"/>
        <end position="114"/>
    </location>
</feature>
<feature type="compositionally biased region" description="Basic and acidic residues" evidence="1">
    <location>
        <begin position="122"/>
        <end position="138"/>
    </location>
</feature>
<feature type="region of interest" description="Disordered" evidence="1">
    <location>
        <begin position="88"/>
        <end position="138"/>
    </location>
</feature>
<dbReference type="SMART" id="SM00368">
    <property type="entry name" value="LRR_RI"/>
    <property type="match status" value="1"/>
</dbReference>
<keyword evidence="4" id="KW-1185">Reference proteome</keyword>
<dbReference type="Pfam" id="PF13821">
    <property type="entry name" value="DUF4187"/>
    <property type="match status" value="1"/>
</dbReference>
<dbReference type="GO" id="GO:0003676">
    <property type="term" value="F:nucleic acid binding"/>
    <property type="evidence" value="ECO:0007669"/>
    <property type="project" value="InterPro"/>
</dbReference>
<dbReference type="AlphaFoldDB" id="A0A9P6IX96"/>
<dbReference type="GO" id="GO:0000776">
    <property type="term" value="C:kinetochore"/>
    <property type="evidence" value="ECO:0007669"/>
    <property type="project" value="TreeGrafter"/>
</dbReference>
<feature type="domain" description="G-patch" evidence="2">
    <location>
        <begin position="139"/>
        <end position="214"/>
    </location>
</feature>
<proteinExistence type="predicted"/>
<evidence type="ECO:0000313" key="4">
    <source>
        <dbReference type="Proteomes" id="UP000738359"/>
    </source>
</evidence>
<comment type="caution">
    <text evidence="3">The sequence shown here is derived from an EMBL/GenBank/DDBJ whole genome shotgun (WGS) entry which is preliminary data.</text>
</comment>
<evidence type="ECO:0000313" key="3">
    <source>
        <dbReference type="EMBL" id="KAF9951546.1"/>
    </source>
</evidence>
<dbReference type="PROSITE" id="PS50174">
    <property type="entry name" value="G_PATCH"/>
    <property type="match status" value="1"/>
</dbReference>
<dbReference type="OrthoDB" id="786951at2759"/>